<dbReference type="EMBL" id="WTPW01000850">
    <property type="protein sequence ID" value="KAF0474733.1"/>
    <property type="molecule type" value="Genomic_DNA"/>
</dbReference>
<gene>
    <name evidence="2" type="ORF">F8M41_024666</name>
</gene>
<protein>
    <submittedName>
        <fullName evidence="2">Uncharacterized protein</fullName>
    </submittedName>
</protein>
<feature type="transmembrane region" description="Helical" evidence="1">
    <location>
        <begin position="44"/>
        <end position="66"/>
    </location>
</feature>
<evidence type="ECO:0000313" key="2">
    <source>
        <dbReference type="EMBL" id="KAF0474733.1"/>
    </source>
</evidence>
<dbReference type="Proteomes" id="UP000439903">
    <property type="component" value="Unassembled WGS sequence"/>
</dbReference>
<name>A0A8H3XJW4_GIGMA</name>
<proteinExistence type="predicted"/>
<reference evidence="2 3" key="1">
    <citation type="journal article" date="2019" name="Environ. Microbiol.">
        <title>At the nexus of three kingdoms: the genome of the mycorrhizal fungus Gigaspora margarita provides insights into plant, endobacterial and fungal interactions.</title>
        <authorList>
            <person name="Venice F."/>
            <person name="Ghignone S."/>
            <person name="Salvioli di Fossalunga A."/>
            <person name="Amselem J."/>
            <person name="Novero M."/>
            <person name="Xianan X."/>
            <person name="Sedzielewska Toro K."/>
            <person name="Morin E."/>
            <person name="Lipzen A."/>
            <person name="Grigoriev I.V."/>
            <person name="Henrissat B."/>
            <person name="Martin F.M."/>
            <person name="Bonfante P."/>
        </authorList>
    </citation>
    <scope>NUCLEOTIDE SEQUENCE [LARGE SCALE GENOMIC DNA]</scope>
    <source>
        <strain evidence="2 3">BEG34</strain>
    </source>
</reference>
<keyword evidence="1" id="KW-0812">Transmembrane</keyword>
<accession>A0A8H3XJW4</accession>
<organism evidence="2 3">
    <name type="scientific">Gigaspora margarita</name>
    <dbReference type="NCBI Taxonomy" id="4874"/>
    <lineage>
        <taxon>Eukaryota</taxon>
        <taxon>Fungi</taxon>
        <taxon>Fungi incertae sedis</taxon>
        <taxon>Mucoromycota</taxon>
        <taxon>Glomeromycotina</taxon>
        <taxon>Glomeromycetes</taxon>
        <taxon>Diversisporales</taxon>
        <taxon>Gigasporaceae</taxon>
        <taxon>Gigaspora</taxon>
    </lineage>
</organism>
<keyword evidence="1" id="KW-1133">Transmembrane helix</keyword>
<keyword evidence="1" id="KW-0472">Membrane</keyword>
<evidence type="ECO:0000313" key="3">
    <source>
        <dbReference type="Proteomes" id="UP000439903"/>
    </source>
</evidence>
<comment type="caution">
    <text evidence="2">The sequence shown here is derived from an EMBL/GenBank/DDBJ whole genome shotgun (WGS) entry which is preliminary data.</text>
</comment>
<keyword evidence="3" id="KW-1185">Reference proteome</keyword>
<evidence type="ECO:0000256" key="1">
    <source>
        <dbReference type="SAM" id="Phobius"/>
    </source>
</evidence>
<feature type="transmembrane region" description="Helical" evidence="1">
    <location>
        <begin position="112"/>
        <end position="134"/>
    </location>
</feature>
<feature type="transmembrane region" description="Helical" evidence="1">
    <location>
        <begin position="140"/>
        <end position="161"/>
    </location>
</feature>
<dbReference type="AlphaFoldDB" id="A0A8H3XJW4"/>
<feature type="transmembrane region" description="Helical" evidence="1">
    <location>
        <begin position="86"/>
        <end position="105"/>
    </location>
</feature>
<dbReference type="OrthoDB" id="2339433at2759"/>
<sequence length="201" mass="22791">MSLKGPILHHSADEIERFTEQKLEPVAETIREKSMRIYEAMENIINYVNGVVRSLYIQAFHFIRVATEPIYFTLKSFWDSFPPFRWFIYTIVSFNAIPFAIFAGWGLLTCGLVFALAGIAIMIAQSFFTIVGFIVFLPMVVILVLVAFVCVTFMTLAWFGFKISGSVQNFIGITSQELAVDLKGITKGMKDVVTKRSNYII</sequence>